<dbReference type="AlphaFoldDB" id="G0TU34"/>
<evidence type="ECO:0000313" key="2">
    <source>
        <dbReference type="EMBL" id="CCC47468.1"/>
    </source>
</evidence>
<dbReference type="EMBL" id="HE573020">
    <property type="protein sequence ID" value="CCC47468.1"/>
    <property type="molecule type" value="Genomic_DNA"/>
</dbReference>
<accession>G0TU34</accession>
<keyword evidence="1" id="KW-0812">Transmembrane</keyword>
<protein>
    <submittedName>
        <fullName evidence="2">Uncharacterized protein</fullName>
    </submittedName>
</protein>
<feature type="transmembrane region" description="Helical" evidence="1">
    <location>
        <begin position="133"/>
        <end position="155"/>
    </location>
</feature>
<evidence type="ECO:0000256" key="1">
    <source>
        <dbReference type="SAM" id="Phobius"/>
    </source>
</evidence>
<name>G0TU34_TRYVY</name>
<dbReference type="VEuPathDB" id="TriTrypDB:TvY486_0401340"/>
<keyword evidence="1" id="KW-1133">Transmembrane helix</keyword>
<reference evidence="2" key="1">
    <citation type="journal article" date="2012" name="Proc. Natl. Acad. Sci. U.S.A.">
        <title>Antigenic diversity is generated by distinct evolutionary mechanisms in African trypanosome species.</title>
        <authorList>
            <person name="Jackson A.P."/>
            <person name="Berry A."/>
            <person name="Aslett M."/>
            <person name="Allison H.C."/>
            <person name="Burton P."/>
            <person name="Vavrova-Anderson J."/>
            <person name="Brown R."/>
            <person name="Browne H."/>
            <person name="Corton N."/>
            <person name="Hauser H."/>
            <person name="Gamble J."/>
            <person name="Gilderthorp R."/>
            <person name="Marcello L."/>
            <person name="McQuillan J."/>
            <person name="Otto T.D."/>
            <person name="Quail M.A."/>
            <person name="Sanders M.J."/>
            <person name="van Tonder A."/>
            <person name="Ginger M.L."/>
            <person name="Field M.C."/>
            <person name="Barry J.D."/>
            <person name="Hertz-Fowler C."/>
            <person name="Berriman M."/>
        </authorList>
    </citation>
    <scope>NUCLEOTIDE SEQUENCE</scope>
    <source>
        <strain evidence="2">Y486</strain>
    </source>
</reference>
<proteinExistence type="predicted"/>
<organism evidence="2">
    <name type="scientific">Trypanosoma vivax (strain Y486)</name>
    <dbReference type="NCBI Taxonomy" id="1055687"/>
    <lineage>
        <taxon>Eukaryota</taxon>
        <taxon>Discoba</taxon>
        <taxon>Euglenozoa</taxon>
        <taxon>Kinetoplastea</taxon>
        <taxon>Metakinetoplastina</taxon>
        <taxon>Trypanosomatida</taxon>
        <taxon>Trypanosomatidae</taxon>
        <taxon>Trypanosoma</taxon>
        <taxon>Duttonella</taxon>
    </lineage>
</organism>
<keyword evidence="1" id="KW-0472">Membrane</keyword>
<sequence length="162" mass="17523">MKGKKSGSLGEGLQCVAEWLSLKPSVLTGSVNCVSDGNFSPIVYKCIPNYLCGKKPMWTLRVEKRGGGWGSESKATRKLWPREGSGKEESSLVCGHSALPYYKVELVIGVGKHPEGHPHSAINKGPLRHITCLFLALACAHLGGHFVLAVLAYCLKAYTIEE</sequence>
<gene>
    <name evidence="2" type="ORF">TVY486_0401340</name>
</gene>